<feature type="compositionally biased region" description="Acidic residues" evidence="1">
    <location>
        <begin position="398"/>
        <end position="424"/>
    </location>
</feature>
<evidence type="ECO:0000313" key="4">
    <source>
        <dbReference type="Proteomes" id="UP000254518"/>
    </source>
</evidence>
<proteinExistence type="predicted"/>
<evidence type="ECO:0000256" key="1">
    <source>
        <dbReference type="SAM" id="MobiDB-lite"/>
    </source>
</evidence>
<evidence type="ECO:0000313" key="5">
    <source>
        <dbReference type="Proteomes" id="UP000321392"/>
    </source>
</evidence>
<accession>A0A562PJJ0</accession>
<feature type="region of interest" description="Disordered" evidence="1">
    <location>
        <begin position="396"/>
        <end position="424"/>
    </location>
</feature>
<name>A0A562PJJ0_9FLAO</name>
<organism evidence="3 5">
    <name type="scientific">Flavobacterium glaciei</name>
    <dbReference type="NCBI Taxonomy" id="386300"/>
    <lineage>
        <taxon>Bacteria</taxon>
        <taxon>Pseudomonadati</taxon>
        <taxon>Bacteroidota</taxon>
        <taxon>Flavobacteriia</taxon>
        <taxon>Flavobacteriales</taxon>
        <taxon>Flavobacteriaceae</taxon>
        <taxon>Flavobacterium</taxon>
    </lineage>
</organism>
<dbReference type="AlphaFoldDB" id="A0A562PJJ0"/>
<keyword evidence="4" id="KW-1185">Reference proteome</keyword>
<sequence>MSLLGVKLIQESKHVDKYIKDNGLLIKDEENTELKQLEIPESKIKEFIKLNEKVDTTNLAYSLLPINFVVSFVSQYDAYLGGLIRVMFLNKPEFLNNSEKNIMFSELLKFNSIEEAQEFVVEKEVESVLRESHIKQFKWLENKLGIPLRKDLLSFSDFIEITERRNLFVHCNGAISRQYIENCKENGVKGIDELKIDDLLDAKPAYFSKCYMTLFEIGVKLGHVIWRKLKPEENNEADGHLNEVCYELLINGHYKLAINLLTFATETLKKHTQEMVCVFTINKALAYYLSNKKQDCIKVIDKHDWSATNDKFKLAIEILKENYPESLEIMRSIGNKNEHLNAEAYLDWPLFNEIRKTAEFKQTYKEIFGEELIYKETKPRDLEDILTELKQIRKETEEAQNAENDEIIEEVESINEEAESIMEE</sequence>
<dbReference type="EMBL" id="QQBA01000017">
    <property type="protein sequence ID" value="RDI50349.1"/>
    <property type="molecule type" value="Genomic_DNA"/>
</dbReference>
<gene>
    <name evidence="2" type="ORF">DFR66_11711</name>
    <name evidence="3" type="ORF">IQ02_02524</name>
</gene>
<protein>
    <submittedName>
        <fullName evidence="3">Uncharacterized protein</fullName>
    </submittedName>
</protein>
<dbReference type="EMBL" id="VLKX01000016">
    <property type="protein sequence ID" value="TWI44632.1"/>
    <property type="molecule type" value="Genomic_DNA"/>
</dbReference>
<comment type="caution">
    <text evidence="3">The sequence shown here is derived from an EMBL/GenBank/DDBJ whole genome shotgun (WGS) entry which is preliminary data.</text>
</comment>
<reference evidence="3" key="3">
    <citation type="submission" date="2019-07" db="EMBL/GenBank/DDBJ databases">
        <authorList>
            <person name="Whitman W."/>
            <person name="Huntemann M."/>
            <person name="Clum A."/>
            <person name="Pillay M."/>
            <person name="Palaniappan K."/>
            <person name="Varghese N."/>
            <person name="Mikhailova N."/>
            <person name="Stamatis D."/>
            <person name="Reddy T."/>
            <person name="Daum C."/>
            <person name="Shapiro N."/>
            <person name="Ivanova N."/>
            <person name="Kyrpides N."/>
            <person name="Woyke T."/>
        </authorList>
    </citation>
    <scope>NUCLEOTIDE SEQUENCE</scope>
    <source>
        <strain evidence="3">CGMCC 1.5380</strain>
    </source>
</reference>
<evidence type="ECO:0000313" key="3">
    <source>
        <dbReference type="EMBL" id="TWI44632.1"/>
    </source>
</evidence>
<evidence type="ECO:0000313" key="2">
    <source>
        <dbReference type="EMBL" id="RDI50349.1"/>
    </source>
</evidence>
<reference evidence="2 4" key="2">
    <citation type="submission" date="2018-07" db="EMBL/GenBank/DDBJ databases">
        <title>Genomic Encyclopedia of Type Strains, Phase IV (KMG-IV): sequencing the most valuable type-strain genomes for metagenomic binning, comparative biology and taxonomic classification.</title>
        <authorList>
            <person name="Goeker M."/>
        </authorList>
    </citation>
    <scope>NUCLEOTIDE SEQUENCE [LARGE SCALE GENOMIC DNA]</scope>
    <source>
        <strain evidence="2 4">DSM 19728</strain>
    </source>
</reference>
<reference evidence="3 5" key="1">
    <citation type="journal article" date="2015" name="Stand. Genomic Sci.">
        <title>Genomic Encyclopedia of Bacterial and Archaeal Type Strains, Phase III: the genomes of soil and plant-associated and newly described type strains.</title>
        <authorList>
            <person name="Whitman W.B."/>
            <person name="Woyke T."/>
            <person name="Klenk H.P."/>
            <person name="Zhou Y."/>
            <person name="Lilburn T.G."/>
            <person name="Beck B.J."/>
            <person name="De Vos P."/>
            <person name="Vandamme P."/>
            <person name="Eisen J.A."/>
            <person name="Garrity G."/>
            <person name="Hugenholtz P."/>
            <person name="Kyrpides N.C."/>
        </authorList>
    </citation>
    <scope>NUCLEOTIDE SEQUENCE [LARGE SCALE GENOMIC DNA]</scope>
    <source>
        <strain evidence="3 5">CGMCC 1.5380</strain>
    </source>
</reference>
<dbReference type="RefSeq" id="WP_114755159.1">
    <property type="nucleotide sequence ID" value="NZ_QQBA01000017.1"/>
</dbReference>
<dbReference type="OrthoDB" id="7061055at2"/>
<dbReference type="Proteomes" id="UP000321392">
    <property type="component" value="Unassembled WGS sequence"/>
</dbReference>
<dbReference type="Proteomes" id="UP000254518">
    <property type="component" value="Unassembled WGS sequence"/>
</dbReference>